<evidence type="ECO:0000313" key="3">
    <source>
        <dbReference type="Proteomes" id="UP000478892"/>
    </source>
</evidence>
<reference evidence="2 3" key="1">
    <citation type="submission" date="2019-12" db="EMBL/GenBank/DDBJ databases">
        <authorList>
            <person name="Zhang Y.-J."/>
        </authorList>
    </citation>
    <scope>NUCLEOTIDE SEQUENCE [LARGE SCALE GENOMIC DNA]</scope>
    <source>
        <strain evidence="2 3">CY05</strain>
    </source>
</reference>
<keyword evidence="1" id="KW-0812">Transmembrane</keyword>
<comment type="caution">
    <text evidence="2">The sequence shown here is derived from an EMBL/GenBank/DDBJ whole genome shotgun (WGS) entry which is preliminary data.</text>
</comment>
<dbReference type="EMBL" id="WQLV01000011">
    <property type="protein sequence ID" value="MVO17392.1"/>
    <property type="molecule type" value="Genomic_DNA"/>
</dbReference>
<keyword evidence="3" id="KW-1185">Reference proteome</keyword>
<feature type="transmembrane region" description="Helical" evidence="1">
    <location>
        <begin position="86"/>
        <end position="108"/>
    </location>
</feature>
<organism evidence="2 3">
    <name type="scientific">Parasedimentitalea huanghaiensis</name>
    <dbReference type="NCBI Taxonomy" id="2682100"/>
    <lineage>
        <taxon>Bacteria</taxon>
        <taxon>Pseudomonadati</taxon>
        <taxon>Pseudomonadota</taxon>
        <taxon>Alphaproteobacteria</taxon>
        <taxon>Rhodobacterales</taxon>
        <taxon>Paracoccaceae</taxon>
        <taxon>Parasedimentitalea</taxon>
    </lineage>
</organism>
<evidence type="ECO:0000256" key="1">
    <source>
        <dbReference type="SAM" id="Phobius"/>
    </source>
</evidence>
<accession>A0A6L6WP44</accession>
<evidence type="ECO:0000313" key="2">
    <source>
        <dbReference type="EMBL" id="MVO17392.1"/>
    </source>
</evidence>
<sequence>MTDLSNFDPNSVDDLLERIFDDVKDVGKEWLNENSDVVGGYFRSLAEAALQTRFSLEAGKISAEYADQVLHMQQAAFRQTIKYTRFMTLVLSQKIVDTVFTIIAYVIMNKTGLNLFPELAKNT</sequence>
<gene>
    <name evidence="2" type="ORF">GO984_16375</name>
</gene>
<dbReference type="RefSeq" id="WP_157023703.1">
    <property type="nucleotide sequence ID" value="NZ_WQLV01000011.1"/>
</dbReference>
<name>A0A6L6WP44_9RHOB</name>
<keyword evidence="1" id="KW-1133">Transmembrane helix</keyword>
<keyword evidence="1" id="KW-0472">Membrane</keyword>
<protein>
    <submittedName>
        <fullName evidence="2">Uncharacterized protein</fullName>
    </submittedName>
</protein>
<dbReference type="Proteomes" id="UP000478892">
    <property type="component" value="Unassembled WGS sequence"/>
</dbReference>
<dbReference type="AlphaFoldDB" id="A0A6L6WP44"/>
<proteinExistence type="predicted"/>